<evidence type="ECO:0000256" key="1">
    <source>
        <dbReference type="ARBA" id="ARBA00001164"/>
    </source>
</evidence>
<feature type="domain" description="N-(5'phosphoribosyl) anthranilate isomerase (PRAI)" evidence="11">
    <location>
        <begin position="5"/>
        <end position="199"/>
    </location>
</feature>
<dbReference type="PANTHER" id="PTHR42894">
    <property type="entry name" value="N-(5'-PHOSPHORIBOSYL)ANTHRANILATE ISOMERASE"/>
    <property type="match status" value="1"/>
</dbReference>
<evidence type="ECO:0000256" key="8">
    <source>
        <dbReference type="ARBA" id="ARBA00023141"/>
    </source>
</evidence>
<dbReference type="GO" id="GO:0000162">
    <property type="term" value="P:L-tryptophan biosynthetic process"/>
    <property type="evidence" value="ECO:0007669"/>
    <property type="project" value="UniProtKB-UniRule"/>
</dbReference>
<name>A0A935TCC8_9PROT</name>
<dbReference type="Gene3D" id="3.20.20.70">
    <property type="entry name" value="Aldolase class I"/>
    <property type="match status" value="1"/>
</dbReference>
<keyword evidence="9 10" id="KW-0413">Isomerase</keyword>
<protein>
    <recommendedName>
        <fullName evidence="5 10">N-(5'-phosphoribosyl)anthranilate isomerase</fullName>
        <shortName evidence="10">PRAI</shortName>
        <ecNumber evidence="4 10">5.3.1.24</ecNumber>
    </recommendedName>
</protein>
<dbReference type="InterPro" id="IPR044643">
    <property type="entry name" value="TrpF_fam"/>
</dbReference>
<dbReference type="NCBIfam" id="NF002299">
    <property type="entry name" value="PRK01222.1-6"/>
    <property type="match status" value="1"/>
</dbReference>
<dbReference type="Proteomes" id="UP000706151">
    <property type="component" value="Unassembled WGS sequence"/>
</dbReference>
<evidence type="ECO:0000256" key="4">
    <source>
        <dbReference type="ARBA" id="ARBA00012572"/>
    </source>
</evidence>
<dbReference type="GO" id="GO:0004640">
    <property type="term" value="F:phosphoribosylanthranilate isomerase activity"/>
    <property type="evidence" value="ECO:0007669"/>
    <property type="project" value="UniProtKB-UniRule"/>
</dbReference>
<evidence type="ECO:0000313" key="13">
    <source>
        <dbReference type="Proteomes" id="UP000706151"/>
    </source>
</evidence>
<dbReference type="HAMAP" id="MF_00135">
    <property type="entry name" value="PRAI"/>
    <property type="match status" value="1"/>
</dbReference>
<dbReference type="Pfam" id="PF00697">
    <property type="entry name" value="PRAI"/>
    <property type="match status" value="1"/>
</dbReference>
<keyword evidence="6 10" id="KW-0028">Amino-acid biosynthesis</keyword>
<gene>
    <name evidence="10" type="primary">trpF</name>
    <name evidence="12" type="ORF">IPK02_15125</name>
</gene>
<dbReference type="InterPro" id="IPR013785">
    <property type="entry name" value="Aldolase_TIM"/>
</dbReference>
<evidence type="ECO:0000256" key="7">
    <source>
        <dbReference type="ARBA" id="ARBA00022822"/>
    </source>
</evidence>
<evidence type="ECO:0000256" key="10">
    <source>
        <dbReference type="HAMAP-Rule" id="MF_00135"/>
    </source>
</evidence>
<dbReference type="PANTHER" id="PTHR42894:SF1">
    <property type="entry name" value="N-(5'-PHOSPHORIBOSYL)ANTHRANILATE ISOMERASE"/>
    <property type="match status" value="1"/>
</dbReference>
<evidence type="ECO:0000256" key="9">
    <source>
        <dbReference type="ARBA" id="ARBA00023235"/>
    </source>
</evidence>
<comment type="caution">
    <text evidence="12">The sequence shown here is derived from an EMBL/GenBank/DDBJ whole genome shotgun (WGS) entry which is preliminary data.</text>
</comment>
<evidence type="ECO:0000313" key="12">
    <source>
        <dbReference type="EMBL" id="MBK7955164.1"/>
    </source>
</evidence>
<dbReference type="EC" id="5.3.1.24" evidence="4 10"/>
<dbReference type="SUPFAM" id="SSF51366">
    <property type="entry name" value="Ribulose-phoshate binding barrel"/>
    <property type="match status" value="1"/>
</dbReference>
<dbReference type="NCBIfam" id="NF002298">
    <property type="entry name" value="PRK01222.1-4"/>
    <property type="match status" value="1"/>
</dbReference>
<organism evidence="12 13">
    <name type="scientific">Candidatus Accumulibacter affinis</name>
    <dbReference type="NCBI Taxonomy" id="2954384"/>
    <lineage>
        <taxon>Bacteria</taxon>
        <taxon>Pseudomonadati</taxon>
        <taxon>Pseudomonadota</taxon>
        <taxon>Betaproteobacteria</taxon>
        <taxon>Candidatus Accumulibacter</taxon>
    </lineage>
</organism>
<evidence type="ECO:0000256" key="2">
    <source>
        <dbReference type="ARBA" id="ARBA00004664"/>
    </source>
</evidence>
<comment type="catalytic activity">
    <reaction evidence="1 10">
        <text>N-(5-phospho-beta-D-ribosyl)anthranilate = 1-(2-carboxyphenylamino)-1-deoxy-D-ribulose 5-phosphate</text>
        <dbReference type="Rhea" id="RHEA:21540"/>
        <dbReference type="ChEBI" id="CHEBI:18277"/>
        <dbReference type="ChEBI" id="CHEBI:58613"/>
        <dbReference type="EC" id="5.3.1.24"/>
    </reaction>
</comment>
<evidence type="ECO:0000256" key="5">
    <source>
        <dbReference type="ARBA" id="ARBA00022272"/>
    </source>
</evidence>
<reference evidence="12 13" key="1">
    <citation type="submission" date="2020-10" db="EMBL/GenBank/DDBJ databases">
        <title>Connecting structure to function with the recovery of over 1000 high-quality activated sludge metagenome-assembled genomes encoding full-length rRNA genes using long-read sequencing.</title>
        <authorList>
            <person name="Singleton C.M."/>
            <person name="Petriglieri F."/>
            <person name="Kristensen J.M."/>
            <person name="Kirkegaard R.H."/>
            <person name="Michaelsen T.Y."/>
            <person name="Andersen M.H."/>
            <person name="Karst S.M."/>
            <person name="Dueholm M.S."/>
            <person name="Nielsen P.H."/>
            <person name="Albertsen M."/>
        </authorList>
    </citation>
    <scope>NUCLEOTIDE SEQUENCE [LARGE SCALE GENOMIC DNA]</scope>
    <source>
        <strain evidence="12">Fred_18-Q3-R57-64_BAT3C.720</strain>
    </source>
</reference>
<sequence length="215" mass="22769">MTPRIKICGLTRIDDLQLAVQAGADALGLVFYPPSPRCVDLSTAARLAHAVPPFVSIVGLFVNADPAVVRTTLAALPIHLLQFHGEEDESYCRQFDRPYIKAARVRPGMDLLQYAASFPSAQAILLDAFVDGYGGGGKVFDWTLVPPVLGKSLILSGGLDADNVGEAVRRLRPEAVDVSSGVEASKGVKDANKMHAFVAAVRAAGSMSGDSCETF</sequence>
<dbReference type="CDD" id="cd00405">
    <property type="entry name" value="PRAI"/>
    <property type="match status" value="1"/>
</dbReference>
<comment type="pathway">
    <text evidence="2 10">Amino-acid biosynthesis; L-tryptophan biosynthesis; L-tryptophan from chorismate: step 3/5.</text>
</comment>
<evidence type="ECO:0000256" key="3">
    <source>
        <dbReference type="ARBA" id="ARBA00007571"/>
    </source>
</evidence>
<dbReference type="InterPro" id="IPR011060">
    <property type="entry name" value="RibuloseP-bd_barrel"/>
</dbReference>
<keyword evidence="8 10" id="KW-0057">Aromatic amino acid biosynthesis</keyword>
<accession>A0A935TCC8</accession>
<proteinExistence type="inferred from homology"/>
<dbReference type="EMBL" id="JADJOT010000010">
    <property type="protein sequence ID" value="MBK7955164.1"/>
    <property type="molecule type" value="Genomic_DNA"/>
</dbReference>
<dbReference type="AlphaFoldDB" id="A0A935TCC8"/>
<evidence type="ECO:0000256" key="6">
    <source>
        <dbReference type="ARBA" id="ARBA00022605"/>
    </source>
</evidence>
<evidence type="ECO:0000259" key="11">
    <source>
        <dbReference type="Pfam" id="PF00697"/>
    </source>
</evidence>
<dbReference type="InterPro" id="IPR001240">
    <property type="entry name" value="PRAI_dom"/>
</dbReference>
<dbReference type="FunFam" id="3.20.20.70:FF:000075">
    <property type="entry name" value="Tryptophan biosynthesis protein TRP1"/>
    <property type="match status" value="1"/>
</dbReference>
<keyword evidence="7 10" id="KW-0822">Tryptophan biosynthesis</keyword>
<comment type="similarity">
    <text evidence="3 10">Belongs to the TrpF family.</text>
</comment>